<comment type="caution">
    <text evidence="2">The sequence shown here is derived from an EMBL/GenBank/DDBJ whole genome shotgun (WGS) entry which is preliminary data.</text>
</comment>
<name>A0A9W8JA39_9AGAR</name>
<dbReference type="AlphaFoldDB" id="A0A9W8JA39"/>
<dbReference type="OrthoDB" id="2587968at2759"/>
<organism evidence="2 3">
    <name type="scientific">Candolleomyces eurysporus</name>
    <dbReference type="NCBI Taxonomy" id="2828524"/>
    <lineage>
        <taxon>Eukaryota</taxon>
        <taxon>Fungi</taxon>
        <taxon>Dikarya</taxon>
        <taxon>Basidiomycota</taxon>
        <taxon>Agaricomycotina</taxon>
        <taxon>Agaricomycetes</taxon>
        <taxon>Agaricomycetidae</taxon>
        <taxon>Agaricales</taxon>
        <taxon>Agaricineae</taxon>
        <taxon>Psathyrellaceae</taxon>
        <taxon>Candolleomyces</taxon>
    </lineage>
</organism>
<dbReference type="EMBL" id="JANBPK010000814">
    <property type="protein sequence ID" value="KAJ2930957.1"/>
    <property type="molecule type" value="Genomic_DNA"/>
</dbReference>
<accession>A0A9W8JA39</accession>
<evidence type="ECO:0000313" key="3">
    <source>
        <dbReference type="Proteomes" id="UP001140091"/>
    </source>
</evidence>
<feature type="region of interest" description="Disordered" evidence="1">
    <location>
        <begin position="200"/>
        <end position="220"/>
    </location>
</feature>
<proteinExistence type="predicted"/>
<gene>
    <name evidence="2" type="ORF">H1R20_g6109</name>
</gene>
<feature type="non-terminal residue" evidence="2">
    <location>
        <position position="1"/>
    </location>
</feature>
<keyword evidence="3" id="KW-1185">Reference proteome</keyword>
<sequence>MLPTAQGICSRMQLNNLLQRLFSSTVGPQWSGPWRDPAALSTGIAIVRKVLQENAHASPHGWRTHEIYSLALKEKAPDGFQSAVKTHNGQAKPPHLEHPIRSKSFLKEILAHMRGYRDVKIVREVRESSSTSAKHHQHATFVWKLVDKSKLPKPQAPYIRTPSLGVPLGVHEDFSHLNRRRQRARKEKIVREILKLKEKRKLAAAQASESTTTTEAAPGP</sequence>
<evidence type="ECO:0000313" key="2">
    <source>
        <dbReference type="EMBL" id="KAJ2930957.1"/>
    </source>
</evidence>
<feature type="compositionally biased region" description="Low complexity" evidence="1">
    <location>
        <begin position="203"/>
        <end position="220"/>
    </location>
</feature>
<reference evidence="2" key="1">
    <citation type="submission" date="2022-06" db="EMBL/GenBank/DDBJ databases">
        <title>Genome Sequence of Candolleomyces eurysporus.</title>
        <authorList>
            <person name="Buettner E."/>
        </authorList>
    </citation>
    <scope>NUCLEOTIDE SEQUENCE</scope>
    <source>
        <strain evidence="2">VTCC 930004</strain>
    </source>
</reference>
<dbReference type="Proteomes" id="UP001140091">
    <property type="component" value="Unassembled WGS sequence"/>
</dbReference>
<evidence type="ECO:0000256" key="1">
    <source>
        <dbReference type="SAM" id="MobiDB-lite"/>
    </source>
</evidence>
<protein>
    <submittedName>
        <fullName evidence="2">Uncharacterized protein</fullName>
    </submittedName>
</protein>